<keyword evidence="3" id="KW-1185">Reference proteome</keyword>
<dbReference type="Proteomes" id="UP000248795">
    <property type="component" value="Unassembled WGS sequence"/>
</dbReference>
<feature type="domain" description="(S)-ureidoglycine aminohydrolase cupin" evidence="1">
    <location>
        <begin position="167"/>
        <end position="238"/>
    </location>
</feature>
<dbReference type="Pfam" id="PF05899">
    <property type="entry name" value="Cupin_3"/>
    <property type="match status" value="2"/>
</dbReference>
<dbReference type="AlphaFoldDB" id="A0A2W2AQX3"/>
<evidence type="ECO:0000313" key="3">
    <source>
        <dbReference type="Proteomes" id="UP000248795"/>
    </source>
</evidence>
<protein>
    <recommendedName>
        <fullName evidence="1">(S)-ureidoglycine aminohydrolase cupin domain-containing protein</fullName>
    </recommendedName>
</protein>
<dbReference type="PANTHER" id="PTHR40943:SF1">
    <property type="entry name" value="CYTOPLASMIC PROTEIN"/>
    <property type="match status" value="1"/>
</dbReference>
<dbReference type="InterPro" id="IPR008579">
    <property type="entry name" value="UGlyAH_Cupin_dom"/>
</dbReference>
<accession>A0A2W2AQX3</accession>
<sequence>MAKPQIIPFDPNAPLVPWEDFPAEEIVAGTRKHNGLTLFEDKALGLSAGVWEQGANESRWLDYPVNEFMTVLEGEVVIVEEDRTVSIRAGESFIIPKGLRCRWTQPGHVKKFFVIFEDASGLKNQGPLHTIKIDPAVKLAPSTPPAAAMLLSPVPTQHAHDYFSDATGQLNIGVWDTTGYHRKLIDFPRHELMCLLEGSVEFEDDKGVTQRFKAGDTFFVPLGTPNSWKSEGYLRKIFVIFQPSP</sequence>
<dbReference type="InterPro" id="IPR014710">
    <property type="entry name" value="RmlC-like_jellyroll"/>
</dbReference>
<name>A0A2W2AQX3_9HYPH</name>
<dbReference type="SUPFAM" id="SSF51182">
    <property type="entry name" value="RmlC-like cupins"/>
    <property type="match status" value="2"/>
</dbReference>
<dbReference type="EMBL" id="QKVK01000002">
    <property type="protein sequence ID" value="PZF77775.1"/>
    <property type="molecule type" value="Genomic_DNA"/>
</dbReference>
<proteinExistence type="predicted"/>
<dbReference type="CDD" id="cd02227">
    <property type="entry name" value="cupin_TM1112-like"/>
    <property type="match status" value="1"/>
</dbReference>
<feature type="domain" description="(S)-ureidoglycine aminohydrolase cupin" evidence="1">
    <location>
        <begin position="47"/>
        <end position="113"/>
    </location>
</feature>
<evidence type="ECO:0000259" key="1">
    <source>
        <dbReference type="Pfam" id="PF05899"/>
    </source>
</evidence>
<comment type="caution">
    <text evidence="2">The sequence shown here is derived from an EMBL/GenBank/DDBJ whole genome shotgun (WGS) entry which is preliminary data.</text>
</comment>
<dbReference type="RefSeq" id="WP_111196523.1">
    <property type="nucleotide sequence ID" value="NZ_QKVK01000002.1"/>
</dbReference>
<evidence type="ECO:0000313" key="2">
    <source>
        <dbReference type="EMBL" id="PZF77775.1"/>
    </source>
</evidence>
<gene>
    <name evidence="2" type="ORF">DK847_04920</name>
</gene>
<dbReference type="InterPro" id="IPR011051">
    <property type="entry name" value="RmlC_Cupin_sf"/>
</dbReference>
<organism evidence="2 3">
    <name type="scientific">Aestuariivirga litoralis</name>
    <dbReference type="NCBI Taxonomy" id="2650924"/>
    <lineage>
        <taxon>Bacteria</taxon>
        <taxon>Pseudomonadati</taxon>
        <taxon>Pseudomonadota</taxon>
        <taxon>Alphaproteobacteria</taxon>
        <taxon>Hyphomicrobiales</taxon>
        <taxon>Aestuariivirgaceae</taxon>
        <taxon>Aestuariivirga</taxon>
    </lineage>
</organism>
<dbReference type="PANTHER" id="PTHR40943">
    <property type="entry name" value="CYTOPLASMIC PROTEIN-RELATED"/>
    <property type="match status" value="1"/>
</dbReference>
<dbReference type="Gene3D" id="2.60.120.10">
    <property type="entry name" value="Jelly Rolls"/>
    <property type="match status" value="2"/>
</dbReference>
<reference evidence="3" key="1">
    <citation type="submission" date="2018-06" db="EMBL/GenBank/DDBJ databases">
        <title>Aestuariibacter litoralis strain KCTC 52945T.</title>
        <authorList>
            <person name="Li X."/>
            <person name="Salam N."/>
            <person name="Li J.-L."/>
            <person name="Chen Y.-M."/>
            <person name="Yang Z.-W."/>
            <person name="Zhang L.-Y."/>
            <person name="Han M.-X."/>
            <person name="Xiao M."/>
            <person name="Li W.-J."/>
        </authorList>
    </citation>
    <scope>NUCLEOTIDE SEQUENCE [LARGE SCALE GENOMIC DNA]</scope>
    <source>
        <strain evidence="3">KCTC 52945</strain>
    </source>
</reference>